<gene>
    <name evidence="2" type="ORF">JFN93_08615</name>
</gene>
<evidence type="ECO:0000256" key="1">
    <source>
        <dbReference type="SAM" id="SignalP"/>
    </source>
</evidence>
<feature type="signal peptide" evidence="1">
    <location>
        <begin position="1"/>
        <end position="21"/>
    </location>
</feature>
<proteinExistence type="predicted"/>
<organism evidence="2 3">
    <name type="scientific">Geomesophilobacter sediminis</name>
    <dbReference type="NCBI Taxonomy" id="2798584"/>
    <lineage>
        <taxon>Bacteria</taxon>
        <taxon>Pseudomonadati</taxon>
        <taxon>Thermodesulfobacteriota</taxon>
        <taxon>Desulfuromonadia</taxon>
        <taxon>Geobacterales</taxon>
        <taxon>Geobacteraceae</taxon>
        <taxon>Geomesophilobacter</taxon>
    </lineage>
</organism>
<accession>A0A8J7J704</accession>
<evidence type="ECO:0000313" key="2">
    <source>
        <dbReference type="EMBL" id="MBJ6724766.1"/>
    </source>
</evidence>
<evidence type="ECO:0000313" key="3">
    <source>
        <dbReference type="Proteomes" id="UP000636888"/>
    </source>
</evidence>
<dbReference type="RefSeq" id="WP_199383654.1">
    <property type="nucleotide sequence ID" value="NZ_JAEMHM010000006.1"/>
</dbReference>
<keyword evidence="1" id="KW-0732">Signal</keyword>
<feature type="chain" id="PRO_5035149589" description="Carboxypeptidase regulatory-like domain-containing protein" evidence="1">
    <location>
        <begin position="22"/>
        <end position="389"/>
    </location>
</feature>
<comment type="caution">
    <text evidence="2">The sequence shown here is derived from an EMBL/GenBank/DDBJ whole genome shotgun (WGS) entry which is preliminary data.</text>
</comment>
<reference evidence="2" key="1">
    <citation type="submission" date="2020-12" db="EMBL/GenBank/DDBJ databases">
        <title>Geomonas sp. Red875, isolated from river sediment.</title>
        <authorList>
            <person name="Xu Z."/>
            <person name="Zhang Z."/>
            <person name="Masuda Y."/>
            <person name="Itoh H."/>
            <person name="Senoo K."/>
        </authorList>
    </citation>
    <scope>NUCLEOTIDE SEQUENCE</scope>
    <source>
        <strain evidence="2">Red875</strain>
    </source>
</reference>
<protein>
    <recommendedName>
        <fullName evidence="4">Carboxypeptidase regulatory-like domain-containing protein</fullName>
    </recommendedName>
</protein>
<dbReference type="PROSITE" id="PS51257">
    <property type="entry name" value="PROKAR_LIPOPROTEIN"/>
    <property type="match status" value="1"/>
</dbReference>
<dbReference type="Proteomes" id="UP000636888">
    <property type="component" value="Unassembled WGS sequence"/>
</dbReference>
<dbReference type="EMBL" id="JAEMHM010000006">
    <property type="protein sequence ID" value="MBJ6724766.1"/>
    <property type="molecule type" value="Genomic_DNA"/>
</dbReference>
<name>A0A8J7J704_9BACT</name>
<keyword evidence="3" id="KW-1185">Reference proteome</keyword>
<evidence type="ECO:0008006" key="4">
    <source>
        <dbReference type="Google" id="ProtNLM"/>
    </source>
</evidence>
<dbReference type="AlphaFoldDB" id="A0A8J7J704"/>
<sequence length="389" mass="38284">MKILKFIAVSLLVAGALSGCGGGGGGETAATTNPTVVSGIASKGPFAENSVVNIYAVTNGAKGRLITQTHTTDNNGSYRADLGSYSGPILVEVSGAYSDEATGHTVSVSAAAPIRAVLPQAQGSVSLPVTPLTELAVQNVGGALTSGNISAANALVSSIFKVDIIGTLPVVPTASAVADATQAQKDYTLALAAVSQMASTAGGASDSDKLKSVLSTLNGAISSSGLAESAATAFKTALTDFVTTNANNQTGINDTSSTSLVNAGTLSKGYTLALHSNLSTGSIKGIQLELVLPVGLTVNLNSSNATVLASSLAASGNVPSGAILYSRYASGVITLTVTAAQGLTAGPFAVLNCNVLPGASAPAGSSFAINNVKVVDLNGSPLAAQVTIE</sequence>